<protein>
    <submittedName>
        <fullName evidence="1">Uncharacterized protein</fullName>
    </submittedName>
</protein>
<dbReference type="RefSeq" id="WP_281981233.1">
    <property type="nucleotide sequence ID" value="NZ_CALFBA010000002.1"/>
</dbReference>
<keyword evidence="2" id="KW-1185">Reference proteome</keyword>
<organism evidence="1 2">
    <name type="scientific">Azonexus hydrophilus</name>
    <dbReference type="NCBI Taxonomy" id="418702"/>
    <lineage>
        <taxon>Bacteria</taxon>
        <taxon>Pseudomonadati</taxon>
        <taxon>Pseudomonadota</taxon>
        <taxon>Betaproteobacteria</taxon>
        <taxon>Rhodocyclales</taxon>
        <taxon>Azonexaceae</taxon>
        <taxon>Azonexus</taxon>
    </lineage>
</organism>
<proteinExistence type="predicted"/>
<dbReference type="EMBL" id="CP151406">
    <property type="protein sequence ID" value="WZJ20076.1"/>
    <property type="molecule type" value="Genomic_DNA"/>
</dbReference>
<gene>
    <name evidence="1" type="ORF">AADV58_08880</name>
</gene>
<sequence>MINVLQLNRVPNQEDTPVEGARRVINGEERVYYDGYWIKAYKVPADTLEAKKRLIDALTRRLFNHTEHGLNIPGTRLAEARSTFEAETDPARRRVKGAMLAGALFNRAADIFRKLVELQACGIEILSDNPLMRECGRCLLEAMELGRNVLHRSGEEGIDELWGEPFRAFSIPLEDFYESRYIKIGQTMRDIDLIARCMITNLAQLPAFAGAESAITDLANAAKIKTETLRTDPDIFDVWAIMVTAGERLDNLTPHPVATDSEAVRHDTAEGLQLFRQGRDLIFYITRARTPMPKSTRDFVSRCEAYRTTGHAPLAFFRQD</sequence>
<accession>A0ABZ2XFM7</accession>
<reference evidence="1 2" key="1">
    <citation type="submission" date="2024-04" db="EMBL/GenBank/DDBJ databases">
        <title>Dissimilatory iodate-reducing microorganisms contribute to the enrichment of iodine in groundwater.</title>
        <authorList>
            <person name="Jiang Z."/>
        </authorList>
    </citation>
    <scope>NUCLEOTIDE SEQUENCE [LARGE SCALE GENOMIC DNA]</scope>
    <source>
        <strain evidence="1 2">NCP973</strain>
    </source>
</reference>
<evidence type="ECO:0000313" key="1">
    <source>
        <dbReference type="EMBL" id="WZJ20076.1"/>
    </source>
</evidence>
<dbReference type="Proteomes" id="UP001479520">
    <property type="component" value="Chromosome"/>
</dbReference>
<name>A0ABZ2XFM7_9RHOO</name>
<evidence type="ECO:0000313" key="2">
    <source>
        <dbReference type="Proteomes" id="UP001479520"/>
    </source>
</evidence>